<gene>
    <name evidence="9" type="ORF">CROS1456_LOCUS7924</name>
    <name evidence="10" type="ORF">HKI87_12g71680</name>
</gene>
<protein>
    <recommendedName>
        <fullName evidence="6">Zeta-carotene desaturase</fullName>
        <ecNumber evidence="6">1.3.5.6</ecNumber>
    </recommendedName>
    <alternativeName>
        <fullName evidence="6">9,9'-di-cis-zeta-carotene desaturase</fullName>
    </alternativeName>
</protein>
<dbReference type="SUPFAM" id="SSF51905">
    <property type="entry name" value="FAD/NAD(P)-binding domain"/>
    <property type="match status" value="1"/>
</dbReference>
<dbReference type="PANTHER" id="PTHR42923">
    <property type="entry name" value="PROTOPORPHYRINOGEN OXIDASE"/>
    <property type="match status" value="1"/>
</dbReference>
<dbReference type="InterPro" id="IPR002937">
    <property type="entry name" value="Amino_oxidase"/>
</dbReference>
<evidence type="ECO:0000256" key="6">
    <source>
        <dbReference type="RuleBase" id="RU362008"/>
    </source>
</evidence>
<evidence type="ECO:0000256" key="2">
    <source>
        <dbReference type="ARBA" id="ARBA00004900"/>
    </source>
</evidence>
<evidence type="ECO:0000259" key="8">
    <source>
        <dbReference type="Pfam" id="PF01593"/>
    </source>
</evidence>
<dbReference type="AlphaFoldDB" id="A0A7S3CFF1"/>
<dbReference type="NCBIfam" id="TIGR02732">
    <property type="entry name" value="zeta_caro_desat"/>
    <property type="match status" value="1"/>
</dbReference>
<comment type="subcellular location">
    <subcellularLocation>
        <location evidence="6">Plastid</location>
        <location evidence="6">Chloroplast</location>
    </subcellularLocation>
    <subcellularLocation>
        <location evidence="6">Plastid</location>
        <location evidence="6">Chromoplast</location>
    </subcellularLocation>
</comment>
<dbReference type="Proteomes" id="UP001472866">
    <property type="component" value="Chromosome 12"/>
</dbReference>
<sequence length="588" mass="64616">MRVVSNKRCGPVAFSAQRSTAAPRPGARSTVRHAPKTKQRRTRLPTSGALANAAIAGQDVGPKDAPLKSLFPEEPKKPAPGSPKLKVAIVGGGLAGLSTAVELLDQGHEVDIYEARPWFGGKVASYKDRDGNHIEMGLHVFFGCYFNLFRLMAKTGGLTNLLLKDHTHTFCNEDGDVRELDFRFFLNETKIGAPFHGLKAFFTTPQLSALDKAANALALGTSPIVRSLVDPEGGMEDIRALDDVSFTEWFTRKGGSMGSIERMWNPIAYALGFIDCNDISARCMLTIFQFFATKTDASVLRMLAGSPNDRLLQPIVDYVEQKGGRIHLKTGCREVLYDRCERTGEVKGVTGLRIGGTKVVTADAYVAALDVPGAKKLIPQNWKDSYKQFGDIERLVGVPVITVQLRYDNWVTEMQTESSYGKEARGIDNLLYSADADFSCFADLALVSPWDYYKEGEGSLLQCVITPPQKGAVSGRNYFKMPKEEIVRYTDEQVRKLFPSARGSKLIWSSVVKIAQSLYREEPGLDVYRPDQKTPISNFFLAGSYTKQDYIDSMEGATLSGRLCAGKIVESVGDLSRAKAESKRLAAA</sequence>
<evidence type="ECO:0000313" key="10">
    <source>
        <dbReference type="EMBL" id="WZN65608.1"/>
    </source>
</evidence>
<feature type="domain" description="Amine oxidase" evidence="8">
    <location>
        <begin position="94"/>
        <end position="568"/>
    </location>
</feature>
<evidence type="ECO:0000256" key="5">
    <source>
        <dbReference type="ARBA" id="ARBA00023002"/>
    </source>
</evidence>
<dbReference type="Pfam" id="PF01593">
    <property type="entry name" value="Amino_oxidase"/>
    <property type="match status" value="1"/>
</dbReference>
<keyword evidence="5 6" id="KW-0560">Oxidoreductase</keyword>
<name>A0A7S3CFF1_9CHLO</name>
<comment type="pathway">
    <text evidence="2 6">Carotenoid biosynthesis; lycopene biosynthesis.</text>
</comment>
<dbReference type="InterPro" id="IPR050464">
    <property type="entry name" value="Zeta_carotene_desat/Oxidored"/>
</dbReference>
<dbReference type="GO" id="GO:0009509">
    <property type="term" value="C:chromoplast"/>
    <property type="evidence" value="ECO:0007669"/>
    <property type="project" value="UniProtKB-SubCell"/>
</dbReference>
<keyword evidence="6" id="KW-0150">Chloroplast</keyword>
<feature type="compositionally biased region" description="Basic and acidic residues" evidence="7">
    <location>
        <begin position="61"/>
        <end position="77"/>
    </location>
</feature>
<evidence type="ECO:0000256" key="1">
    <source>
        <dbReference type="ARBA" id="ARBA00000914"/>
    </source>
</evidence>
<evidence type="ECO:0000256" key="3">
    <source>
        <dbReference type="ARBA" id="ARBA00010192"/>
    </source>
</evidence>
<comment type="similarity">
    <text evidence="3 6">Belongs to the zeta carotene desaturase family.</text>
</comment>
<feature type="region of interest" description="Disordered" evidence="7">
    <location>
        <begin position="1"/>
        <end position="83"/>
    </location>
</feature>
<dbReference type="EC" id="1.3.5.6" evidence="6"/>
<keyword evidence="6" id="KW-0957">Chromoplast</keyword>
<dbReference type="GO" id="GO:0016117">
    <property type="term" value="P:carotenoid biosynthetic process"/>
    <property type="evidence" value="ECO:0007669"/>
    <property type="project" value="UniProtKB-KW"/>
</dbReference>
<dbReference type="EMBL" id="HBHZ01010299">
    <property type="protein sequence ID" value="CAE0194833.1"/>
    <property type="molecule type" value="Transcribed_RNA"/>
</dbReference>
<evidence type="ECO:0000313" key="11">
    <source>
        <dbReference type="Proteomes" id="UP001472866"/>
    </source>
</evidence>
<evidence type="ECO:0000256" key="7">
    <source>
        <dbReference type="SAM" id="MobiDB-lite"/>
    </source>
</evidence>
<evidence type="ECO:0000256" key="4">
    <source>
        <dbReference type="ARBA" id="ARBA00022746"/>
    </source>
</evidence>
<dbReference type="GO" id="GO:0016719">
    <property type="term" value="F:9,9'-di-cis-zeta-carotene desaturase activity"/>
    <property type="evidence" value="ECO:0007669"/>
    <property type="project" value="UniProtKB-EC"/>
</dbReference>
<reference evidence="9" key="1">
    <citation type="submission" date="2021-01" db="EMBL/GenBank/DDBJ databases">
        <authorList>
            <person name="Corre E."/>
            <person name="Pelletier E."/>
            <person name="Niang G."/>
            <person name="Scheremetjew M."/>
            <person name="Finn R."/>
            <person name="Kale V."/>
            <person name="Holt S."/>
            <person name="Cochrane G."/>
            <person name="Meng A."/>
            <person name="Brown T."/>
            <person name="Cohen L."/>
        </authorList>
    </citation>
    <scope>NUCLEOTIDE SEQUENCE</scope>
    <source>
        <strain evidence="9">RCC1871</strain>
    </source>
</reference>
<comment type="function">
    <text evidence="6">Catalyzes the conversion of zeta-carotene to lycopene via the intermediary of neurosporene. It carries out two consecutive desaturations (introduction of double bonds) at positions C-7 and C-7'.</text>
</comment>
<keyword evidence="4 6" id="KW-0125">Carotenoid biosynthesis</keyword>
<comment type="catalytic activity">
    <reaction evidence="1 6">
        <text>9,9'-di-cis-zeta-carotene + 2 a quinone = 7,7',9,9'-tetra-cis-lycopene + 2 a quinol</text>
        <dbReference type="Rhea" id="RHEA:30955"/>
        <dbReference type="ChEBI" id="CHEBI:24646"/>
        <dbReference type="ChEBI" id="CHEBI:48716"/>
        <dbReference type="ChEBI" id="CHEBI:62466"/>
        <dbReference type="ChEBI" id="CHEBI:132124"/>
        <dbReference type="EC" id="1.3.5.6"/>
    </reaction>
</comment>
<feature type="compositionally biased region" description="Basic residues" evidence="7">
    <location>
        <begin position="30"/>
        <end position="43"/>
    </location>
</feature>
<dbReference type="Gene3D" id="3.50.50.60">
    <property type="entry name" value="FAD/NAD(P)-binding domain"/>
    <property type="match status" value="1"/>
</dbReference>
<reference evidence="10 11" key="2">
    <citation type="submission" date="2024-03" db="EMBL/GenBank/DDBJ databases">
        <title>Complete genome sequence of the green alga Chloropicon roscoffensis RCC1871.</title>
        <authorList>
            <person name="Lemieux C."/>
            <person name="Pombert J.-F."/>
            <person name="Otis C."/>
            <person name="Turmel M."/>
        </authorList>
    </citation>
    <scope>NUCLEOTIDE SEQUENCE [LARGE SCALE GENOMIC DNA]</scope>
    <source>
        <strain evidence="10 11">RCC1871</strain>
    </source>
</reference>
<dbReference type="InterPro" id="IPR036188">
    <property type="entry name" value="FAD/NAD-bd_sf"/>
</dbReference>
<dbReference type="PRINTS" id="PR00419">
    <property type="entry name" value="ADXRDTASE"/>
</dbReference>
<dbReference type="EMBL" id="CP151512">
    <property type="protein sequence ID" value="WZN65608.1"/>
    <property type="molecule type" value="Genomic_DNA"/>
</dbReference>
<dbReference type="UniPathway" id="UPA00803"/>
<dbReference type="PANTHER" id="PTHR42923:SF41">
    <property type="entry name" value="ZETA-CAROTENE DESATURASE, CHLOROPLASTIC_CHROMOPLASTIC"/>
    <property type="match status" value="1"/>
</dbReference>
<keyword evidence="6" id="KW-0934">Plastid</keyword>
<accession>A0A7S3CFF1</accession>
<dbReference type="InterPro" id="IPR014103">
    <property type="entry name" value="Zeta_caro_desat"/>
</dbReference>
<evidence type="ECO:0000313" key="9">
    <source>
        <dbReference type="EMBL" id="CAE0194833.1"/>
    </source>
</evidence>
<proteinExistence type="inferred from homology"/>
<keyword evidence="11" id="KW-1185">Reference proteome</keyword>
<organism evidence="9">
    <name type="scientific">Chloropicon roscoffensis</name>
    <dbReference type="NCBI Taxonomy" id="1461544"/>
    <lineage>
        <taxon>Eukaryota</taxon>
        <taxon>Viridiplantae</taxon>
        <taxon>Chlorophyta</taxon>
        <taxon>Chloropicophyceae</taxon>
        <taxon>Chloropicales</taxon>
        <taxon>Chloropicaceae</taxon>
        <taxon>Chloropicon</taxon>
    </lineage>
</organism>
<dbReference type="GO" id="GO:0009507">
    <property type="term" value="C:chloroplast"/>
    <property type="evidence" value="ECO:0007669"/>
    <property type="project" value="UniProtKB-SubCell"/>
</dbReference>